<gene>
    <name evidence="1" type="ORF">EG359_17490</name>
    <name evidence="2" type="ORF">SAMN05421768_103699</name>
</gene>
<dbReference type="AlphaFoldDB" id="A0A1N7IB46"/>
<dbReference type="Proteomes" id="UP000279541">
    <property type="component" value="Chromosome"/>
</dbReference>
<proteinExistence type="predicted"/>
<evidence type="ECO:0000313" key="4">
    <source>
        <dbReference type="Proteomes" id="UP000279541"/>
    </source>
</evidence>
<reference evidence="1 4" key="2">
    <citation type="submission" date="2018-11" db="EMBL/GenBank/DDBJ databases">
        <title>Proposal to divide the Flavobacteriaceae and reorganize its genera based on Amino Acid Identity values calculated from whole genome sequences.</title>
        <authorList>
            <person name="Nicholson A.C."/>
            <person name="Gulvik C.A."/>
            <person name="Whitney A.M."/>
            <person name="Humrighouse B.W."/>
            <person name="Bell M."/>
            <person name="Holmes B."/>
            <person name="Steigerwalt A.G."/>
            <person name="Villarma A."/>
            <person name="Sheth M."/>
            <person name="Batra D."/>
            <person name="Pryor J."/>
            <person name="Bernardet J.-F."/>
            <person name="Hugo C."/>
            <person name="Kampfer P."/>
            <person name="Newman J."/>
            <person name="McQuiston J.R."/>
        </authorList>
    </citation>
    <scope>NUCLEOTIDE SEQUENCE [LARGE SCALE GENOMIC DNA]</scope>
    <source>
        <strain evidence="1 4">DSM 16927</strain>
    </source>
</reference>
<dbReference type="OrthoDB" id="1275252at2"/>
<dbReference type="EMBL" id="FTNZ01000003">
    <property type="protein sequence ID" value="SIS34316.1"/>
    <property type="molecule type" value="Genomic_DNA"/>
</dbReference>
<dbReference type="STRING" id="112234.SAMN05421768_103699"/>
<organism evidence="2 3">
    <name type="scientific">Chryseobacterium joostei</name>
    <dbReference type="NCBI Taxonomy" id="112234"/>
    <lineage>
        <taxon>Bacteria</taxon>
        <taxon>Pseudomonadati</taxon>
        <taxon>Bacteroidota</taxon>
        <taxon>Flavobacteriia</taxon>
        <taxon>Flavobacteriales</taxon>
        <taxon>Weeksellaceae</taxon>
        <taxon>Chryseobacterium group</taxon>
        <taxon>Chryseobacterium</taxon>
    </lineage>
</organism>
<protein>
    <submittedName>
        <fullName evidence="2">Uncharacterized protein</fullName>
    </submittedName>
</protein>
<dbReference type="Proteomes" id="UP000186106">
    <property type="component" value="Unassembled WGS sequence"/>
</dbReference>
<accession>A0A1N7IB46</accession>
<evidence type="ECO:0000313" key="1">
    <source>
        <dbReference type="EMBL" id="AZB01298.1"/>
    </source>
</evidence>
<dbReference type="KEGG" id="cjt:EG359_17490"/>
<evidence type="ECO:0000313" key="3">
    <source>
        <dbReference type="Proteomes" id="UP000186106"/>
    </source>
</evidence>
<evidence type="ECO:0000313" key="2">
    <source>
        <dbReference type="EMBL" id="SIS34316.1"/>
    </source>
</evidence>
<dbReference type="EMBL" id="CP033926">
    <property type="protein sequence ID" value="AZB01298.1"/>
    <property type="molecule type" value="Genomic_DNA"/>
</dbReference>
<reference evidence="2 3" key="1">
    <citation type="submission" date="2017-01" db="EMBL/GenBank/DDBJ databases">
        <authorList>
            <person name="Mah S.A."/>
            <person name="Swanson W.J."/>
            <person name="Moy G.W."/>
            <person name="Vacquier V.D."/>
        </authorList>
    </citation>
    <scope>NUCLEOTIDE SEQUENCE [LARGE SCALE GENOMIC DNA]</scope>
    <source>
        <strain evidence="2 3">DSM 16927</strain>
    </source>
</reference>
<keyword evidence="4" id="KW-1185">Reference proteome</keyword>
<sequence>MVITKEIAAQLGLTEVQADTINNMFAFVKFKTISELQEASDPFNGYFPIDKGGGELEKIKASVFYQIIGNVAKPISPSDPAPTTIGWYKPQITSNLDKPSDPNSTADYGEKYPNAGNLRAKSGYDTLFYFSGTNWKKTETKFPGDSAKKVFDPTNDNDPATMKATSGRYDKLLEANKGFLNQNTSEPIDKIVLTTSNAVYGGKFLLANGGIFTNVEYPFLGVITDYPVGNSTTLRVKNIFNTQPGNQYAAVLAKKQNGAVTVLLPWTDPFVEGERIYDVSEYSTVSIQVRNDKPFPTIELLTYPKETIDIRQFIEEREVKDTFTYYLEDFGAERLNPNNPDAGKDCTQAFRDCISAIFADENIRYARIILKGMYRLGGEMIQDGNLWSQINFPTIQYSTTMKIKNIAIEGIFQPVWEEQGIIEMPVSYNACGFYSSLYNQPTANRFNCVLNLGRGKVGSTFGEFNNINCWMDNVMVICRSHDESGNPVSNTMSGIFAGNNTNFNFGKICCRTSVPVVKSVEPNSTTVGLFLPKANNHASIVGNYARCMGFGTGLYATEHAQINIFVGVGNVVGIYCQHFYPITINTITLECNKKPILLDKNAYLNAWVYQGERVNDSSKWYANTKDFYQESGLSKVNIGQFIVHNEGGVAVEGLWDPGVSMKIMSDEWGRSFQPLPVWSALPSNPVKGLSGIFNDENYIYVNGWKKSTLTSI</sequence>
<name>A0A1N7IB46_9FLAO</name>
<dbReference type="RefSeq" id="WP_076353369.1">
    <property type="nucleotide sequence ID" value="NZ_CP033926.1"/>
</dbReference>